<protein>
    <submittedName>
        <fullName evidence="1">Uncharacterized protein</fullName>
    </submittedName>
</protein>
<dbReference type="AlphaFoldDB" id="A0AAU7UB91"/>
<evidence type="ECO:0000313" key="1">
    <source>
        <dbReference type="EMBL" id="XBV85744.1"/>
    </source>
</evidence>
<name>A0AAU7UB91_9DEIO</name>
<dbReference type="EMBL" id="CP158299">
    <property type="protein sequence ID" value="XBV85744.1"/>
    <property type="molecule type" value="Genomic_DNA"/>
</dbReference>
<reference evidence="1" key="1">
    <citation type="submission" date="2024-06" db="EMBL/GenBank/DDBJ databases">
        <title>Draft Genome Sequence of Deinococcus sonorensis Type Strain KR-87, a Biofilm Producing Representative of the Genus Deinococcus.</title>
        <authorList>
            <person name="Boren L.S."/>
            <person name="Grosso R.A."/>
            <person name="Hugenberg-Cox A.N."/>
            <person name="Hill J.T.E."/>
            <person name="Albert C.M."/>
            <person name="Tuohy J.M."/>
        </authorList>
    </citation>
    <scope>NUCLEOTIDE SEQUENCE</scope>
    <source>
        <strain evidence="1">KR-87</strain>
    </source>
</reference>
<organism evidence="1">
    <name type="scientific">Deinococcus sonorensis KR-87</name>
    <dbReference type="NCBI Taxonomy" id="694439"/>
    <lineage>
        <taxon>Bacteria</taxon>
        <taxon>Thermotogati</taxon>
        <taxon>Deinococcota</taxon>
        <taxon>Deinococci</taxon>
        <taxon>Deinococcales</taxon>
        <taxon>Deinococcaceae</taxon>
        <taxon>Deinococcus</taxon>
    </lineage>
</organism>
<gene>
    <name evidence="1" type="ORF">ABOD76_05410</name>
</gene>
<dbReference type="KEGG" id="dsc:ABOD76_05410"/>
<dbReference type="RefSeq" id="WP_350243785.1">
    <property type="nucleotide sequence ID" value="NZ_CP158299.1"/>
</dbReference>
<proteinExistence type="predicted"/>
<sequence length="60" mass="6386">MPRSGLHLAAATETNLILDACSTGESDVRQFDDESNNIAMYAAALSLSATCAATYFPERC</sequence>
<accession>A0AAU7UB91</accession>